<dbReference type="InterPro" id="IPR011042">
    <property type="entry name" value="6-blade_b-propeller_TolB-like"/>
</dbReference>
<proteinExistence type="predicted"/>
<keyword evidence="3" id="KW-0560">Oxidoreductase</keyword>
<dbReference type="PANTHER" id="PTHR19328">
    <property type="entry name" value="HEDGEHOG-INTERACTING PROTEIN"/>
    <property type="match status" value="1"/>
</dbReference>
<dbReference type="PANTHER" id="PTHR19328:SF75">
    <property type="entry name" value="ALDOSE SUGAR DEHYDROGENASE YLII"/>
    <property type="match status" value="1"/>
</dbReference>
<accession>A0ABU3KTJ4</accession>
<evidence type="ECO:0000256" key="1">
    <source>
        <dbReference type="SAM" id="SignalP"/>
    </source>
</evidence>
<keyword evidence="4" id="KW-1185">Reference proteome</keyword>
<feature type="chain" id="PRO_5046667952" evidence="1">
    <location>
        <begin position="32"/>
        <end position="391"/>
    </location>
</feature>
<dbReference type="SUPFAM" id="SSF50952">
    <property type="entry name" value="Soluble quinoprotein glucose dehydrogenase"/>
    <property type="match status" value="1"/>
</dbReference>
<dbReference type="GO" id="GO:0016491">
    <property type="term" value="F:oxidoreductase activity"/>
    <property type="evidence" value="ECO:0007669"/>
    <property type="project" value="UniProtKB-KW"/>
</dbReference>
<name>A0ABU3KTJ4_9BURK</name>
<dbReference type="EC" id="1.1.5.-" evidence="3"/>
<organism evidence="3 4">
    <name type="scientific">Rhodoferax potami</name>
    <dbReference type="NCBI Taxonomy" id="3068338"/>
    <lineage>
        <taxon>Bacteria</taxon>
        <taxon>Pseudomonadati</taxon>
        <taxon>Pseudomonadota</taxon>
        <taxon>Betaproteobacteria</taxon>
        <taxon>Burkholderiales</taxon>
        <taxon>Comamonadaceae</taxon>
        <taxon>Rhodoferax</taxon>
    </lineage>
</organism>
<dbReference type="RefSeq" id="WP_313876119.1">
    <property type="nucleotide sequence ID" value="NZ_JAVBIK010000001.1"/>
</dbReference>
<evidence type="ECO:0000313" key="4">
    <source>
        <dbReference type="Proteomes" id="UP001321700"/>
    </source>
</evidence>
<dbReference type="Proteomes" id="UP001321700">
    <property type="component" value="Unassembled WGS sequence"/>
</dbReference>
<gene>
    <name evidence="3" type="ORF">RAE19_17750</name>
</gene>
<evidence type="ECO:0000313" key="3">
    <source>
        <dbReference type="EMBL" id="MDT7520532.1"/>
    </source>
</evidence>
<feature type="signal peptide" evidence="1">
    <location>
        <begin position="1"/>
        <end position="31"/>
    </location>
</feature>
<keyword evidence="1" id="KW-0732">Signal</keyword>
<dbReference type="EMBL" id="JAVBIK010000001">
    <property type="protein sequence ID" value="MDT7520532.1"/>
    <property type="molecule type" value="Genomic_DNA"/>
</dbReference>
<dbReference type="InterPro" id="IPR011041">
    <property type="entry name" value="Quinoprot_gluc/sorb_DH_b-prop"/>
</dbReference>
<dbReference type="InterPro" id="IPR012938">
    <property type="entry name" value="Glc/Sorbosone_DH"/>
</dbReference>
<comment type="caution">
    <text evidence="3">The sequence shown here is derived from an EMBL/GenBank/DDBJ whole genome shotgun (WGS) entry which is preliminary data.</text>
</comment>
<feature type="domain" description="Glucose/Sorbosone dehydrogenase" evidence="2">
    <location>
        <begin position="45"/>
        <end position="387"/>
    </location>
</feature>
<protein>
    <submittedName>
        <fullName evidence="3">PQQ-dependent sugar dehydrogenase</fullName>
        <ecNumber evidence="3">1.1.5.-</ecNumber>
    </submittedName>
</protein>
<evidence type="ECO:0000259" key="2">
    <source>
        <dbReference type="Pfam" id="PF07995"/>
    </source>
</evidence>
<dbReference type="Gene3D" id="2.120.10.30">
    <property type="entry name" value="TolB, C-terminal domain"/>
    <property type="match status" value="1"/>
</dbReference>
<dbReference type="Pfam" id="PF07995">
    <property type="entry name" value="GSDH"/>
    <property type="match status" value="1"/>
</dbReference>
<reference evidence="3 4" key="1">
    <citation type="submission" date="2023-08" db="EMBL/GenBank/DDBJ databases">
        <title>Rhodoferax potami sp. nov. and Rhodoferax mekongensis sp. nov., isolated from the Mekong River in Thailand.</title>
        <authorList>
            <person name="Kitikhun S."/>
            <person name="Charoenyingcharoen P."/>
            <person name="Siriarchawattana P."/>
            <person name="Likhitrattanapisal S."/>
            <person name="Nilsakha T."/>
            <person name="Chanpet A."/>
            <person name="Rattanawaree P."/>
            <person name="Ingsriswang S."/>
        </authorList>
    </citation>
    <scope>NUCLEOTIDE SEQUENCE [LARGE SCALE GENOMIC DNA]</scope>
    <source>
        <strain evidence="3 4">TBRC 17660</strain>
    </source>
</reference>
<sequence>MASTVTVIRHLRKAALCLAASAGLWAGLAAAQTESLRTETVATGLEHPWAVAFLPEGGFLVTERPGRLRVVSAKGQVSPPVSGLPAIDARGQGGLLDLVLDSAFASNRQLYFCYAEPGESGNSTAMARATLSPDNTRLLDLQVLFSQKPKFSSSAHFGCRITEGQRDGKPDGTLYLALGERFSKKDDAQTLNNHHGKVIRIRKDGTVPADNPFATAAARANGALPEIWSLGHRNPQGMVQAPDGTLWELEHGPQGGDEINKVQRGRNYGWPLITYGENYGGGKIGAGITTQPGLEQPDHYWTPSIAPSGMAFVSSQRYGPGWHGSLVVGSLKFGYLARLELSEPFGGRVLRETAYLQDLKERVRDVRQGPDGWLYLLTDASRGRLLRVLPR</sequence>